<evidence type="ECO:0000313" key="8">
    <source>
        <dbReference type="Proteomes" id="UP001209666"/>
    </source>
</evidence>
<dbReference type="Gene3D" id="3.40.50.2300">
    <property type="match status" value="1"/>
</dbReference>
<dbReference type="SUPFAM" id="SSF52172">
    <property type="entry name" value="CheY-like"/>
    <property type="match status" value="1"/>
</dbReference>
<evidence type="ECO:0000259" key="4">
    <source>
        <dbReference type="PROSITE" id="PS50110"/>
    </source>
</evidence>
<evidence type="ECO:0000313" key="5">
    <source>
        <dbReference type="EMBL" id="MCC2242686.1"/>
    </source>
</evidence>
<evidence type="ECO:0000256" key="1">
    <source>
        <dbReference type="ARBA" id="ARBA00018672"/>
    </source>
</evidence>
<dbReference type="GO" id="GO:0000160">
    <property type="term" value="P:phosphorelay signal transduction system"/>
    <property type="evidence" value="ECO:0007669"/>
    <property type="project" value="InterPro"/>
</dbReference>
<evidence type="ECO:0000313" key="6">
    <source>
        <dbReference type="EMBL" id="MCU6716891.1"/>
    </source>
</evidence>
<comment type="function">
    <text evidence="2">May play the central regulatory role in sporulation. It may be an element of the effector pathway responsible for the activation of sporulation genes in response to nutritional stress. Spo0A may act in concert with spo0H (a sigma factor) to control the expression of some genes that are critical to the sporulation process.</text>
</comment>
<evidence type="ECO:0000256" key="3">
    <source>
        <dbReference type="PROSITE-ProRule" id="PRU00169"/>
    </source>
</evidence>
<dbReference type="Proteomes" id="UP001209666">
    <property type="component" value="Unassembled WGS sequence"/>
</dbReference>
<dbReference type="InterPro" id="IPR011006">
    <property type="entry name" value="CheY-like_superfamily"/>
</dbReference>
<dbReference type="PANTHER" id="PTHR43228:SF1">
    <property type="entry name" value="TWO-COMPONENT RESPONSE REGULATOR ARR22"/>
    <property type="match status" value="1"/>
</dbReference>
<proteinExistence type="predicted"/>
<reference evidence="6" key="3">
    <citation type="submission" date="2022-09" db="EMBL/GenBank/DDBJ databases">
        <authorList>
            <person name="Hitch T.C.A."/>
        </authorList>
    </citation>
    <scope>NUCLEOTIDE SEQUENCE</scope>
    <source>
        <strain evidence="6">Sanger_19</strain>
    </source>
</reference>
<evidence type="ECO:0000256" key="2">
    <source>
        <dbReference type="ARBA" id="ARBA00024867"/>
    </source>
</evidence>
<dbReference type="EMBL" id="JAOQKI010000007">
    <property type="protein sequence ID" value="MCU6716891.1"/>
    <property type="molecule type" value="Genomic_DNA"/>
</dbReference>
<sequence>MKLDEAKILIGDDSILARKQLKDIIAQYGGTTFVEAANGQEAIDKFKSDKPDIVFLDIVMPVKDGIAAVKEIRESDPKAVIIIVSSVGTQAQLKNAIEAGAKDFIQKPLNVEQIERVLKNYFEGR</sequence>
<organism evidence="5 7">
    <name type="scientific">Roseburia amylophila</name>
    <dbReference type="NCBI Taxonomy" id="2981794"/>
    <lineage>
        <taxon>Bacteria</taxon>
        <taxon>Bacillati</taxon>
        <taxon>Bacillota</taxon>
        <taxon>Clostridia</taxon>
        <taxon>Lachnospirales</taxon>
        <taxon>Lachnospiraceae</taxon>
        <taxon>Roseburia</taxon>
    </lineage>
</organism>
<feature type="modified residue" description="4-aspartylphosphate" evidence="3">
    <location>
        <position position="57"/>
    </location>
</feature>
<dbReference type="PANTHER" id="PTHR43228">
    <property type="entry name" value="TWO-COMPONENT RESPONSE REGULATOR"/>
    <property type="match status" value="1"/>
</dbReference>
<dbReference type="AlphaFoldDB" id="A0AAW4WHA5"/>
<keyword evidence="8" id="KW-1185">Reference proteome</keyword>
<accession>A0AAW4WHA5</accession>
<name>A0AAW4WHA5_9FIRM</name>
<keyword evidence="3" id="KW-0597">Phosphoprotein</keyword>
<dbReference type="SMART" id="SM00448">
    <property type="entry name" value="REC"/>
    <property type="match status" value="1"/>
</dbReference>
<dbReference type="PROSITE" id="PS50110">
    <property type="entry name" value="RESPONSE_REGULATORY"/>
    <property type="match status" value="1"/>
</dbReference>
<comment type="caution">
    <text evidence="5">The sequence shown here is derived from an EMBL/GenBank/DDBJ whole genome shotgun (WGS) entry which is preliminary data.</text>
</comment>
<protein>
    <recommendedName>
        <fullName evidence="1">Stage 0 sporulation protein A homolog</fullName>
    </recommendedName>
</protein>
<dbReference type="RefSeq" id="WP_117698987.1">
    <property type="nucleotide sequence ID" value="NZ_JAJEQW010000010.1"/>
</dbReference>
<gene>
    <name evidence="5" type="ORF">LKD47_10295</name>
    <name evidence="6" type="ORF">OCV43_06305</name>
</gene>
<dbReference type="Pfam" id="PF00072">
    <property type="entry name" value="Response_reg"/>
    <property type="match status" value="1"/>
</dbReference>
<dbReference type="InterPro" id="IPR052048">
    <property type="entry name" value="ST_Response_Regulator"/>
</dbReference>
<dbReference type="Proteomes" id="UP001198893">
    <property type="component" value="Unassembled WGS sequence"/>
</dbReference>
<feature type="domain" description="Response regulatory" evidence="4">
    <location>
        <begin position="7"/>
        <end position="122"/>
    </location>
</feature>
<reference evidence="5" key="2">
    <citation type="submission" date="2021-10" db="EMBL/GenBank/DDBJ databases">
        <title>Anaerobic single-cell dispensing facilitates the cultivation of human gut bacteria.</title>
        <authorList>
            <person name="Afrizal A."/>
        </authorList>
    </citation>
    <scope>NUCLEOTIDE SEQUENCE</scope>
    <source>
        <strain evidence="5">CLA-AA-H204</strain>
    </source>
</reference>
<reference evidence="6 8" key="1">
    <citation type="journal article" date="2021" name="ISME Commun">
        <title>Automated analysis of genomic sequences facilitates high-throughput and comprehensive description of bacteria.</title>
        <authorList>
            <person name="Hitch T.C.A."/>
        </authorList>
    </citation>
    <scope>NUCLEOTIDE SEQUENCE [LARGE SCALE GENOMIC DNA]</scope>
    <source>
        <strain evidence="6 8">Sanger_19</strain>
    </source>
</reference>
<dbReference type="InterPro" id="IPR001789">
    <property type="entry name" value="Sig_transdc_resp-reg_receiver"/>
</dbReference>
<evidence type="ECO:0000313" key="7">
    <source>
        <dbReference type="Proteomes" id="UP001198893"/>
    </source>
</evidence>
<dbReference type="EMBL" id="JAJEQW010000010">
    <property type="protein sequence ID" value="MCC2242686.1"/>
    <property type="molecule type" value="Genomic_DNA"/>
</dbReference>